<dbReference type="AlphaFoldDB" id="A0A7Z0D4G5"/>
<dbReference type="GO" id="GO:0004519">
    <property type="term" value="F:endonuclease activity"/>
    <property type="evidence" value="ECO:0007669"/>
    <property type="project" value="UniProtKB-KW"/>
</dbReference>
<evidence type="ECO:0000313" key="3">
    <source>
        <dbReference type="Proteomes" id="UP000539111"/>
    </source>
</evidence>
<organism evidence="2 3">
    <name type="scientific">Spelaeicoccus albus</name>
    <dbReference type="NCBI Taxonomy" id="1280376"/>
    <lineage>
        <taxon>Bacteria</taxon>
        <taxon>Bacillati</taxon>
        <taxon>Actinomycetota</taxon>
        <taxon>Actinomycetes</taxon>
        <taxon>Micrococcales</taxon>
        <taxon>Brevibacteriaceae</taxon>
        <taxon>Spelaeicoccus</taxon>
    </lineage>
</organism>
<gene>
    <name evidence="2" type="ORF">BJY26_003000</name>
</gene>
<keyword evidence="2" id="KW-0269">Exonuclease</keyword>
<keyword evidence="2" id="KW-0378">Hydrolase</keyword>
<dbReference type="Pfam" id="PF03372">
    <property type="entry name" value="Exo_endo_phos"/>
    <property type="match status" value="1"/>
</dbReference>
<reference evidence="2 3" key="1">
    <citation type="submission" date="2020-07" db="EMBL/GenBank/DDBJ databases">
        <title>Sequencing the genomes of 1000 actinobacteria strains.</title>
        <authorList>
            <person name="Klenk H.-P."/>
        </authorList>
    </citation>
    <scope>NUCLEOTIDE SEQUENCE [LARGE SCALE GENOMIC DNA]</scope>
    <source>
        <strain evidence="2 3">DSM 26341</strain>
    </source>
</reference>
<dbReference type="GO" id="GO:0000175">
    <property type="term" value="F:3'-5'-RNA exonuclease activity"/>
    <property type="evidence" value="ECO:0007669"/>
    <property type="project" value="TreeGrafter"/>
</dbReference>
<dbReference type="SUPFAM" id="SSF56219">
    <property type="entry name" value="DNase I-like"/>
    <property type="match status" value="1"/>
</dbReference>
<accession>A0A7Z0D4G5</accession>
<keyword evidence="3" id="KW-1185">Reference proteome</keyword>
<dbReference type="InterPro" id="IPR050410">
    <property type="entry name" value="CCR4/nocturin_mRNA_transcr"/>
</dbReference>
<name>A0A7Z0D4G5_9MICO</name>
<protein>
    <submittedName>
        <fullName evidence="2">Endonuclease/exonuclease/phosphatase family metal-dependent hydrolase</fullName>
    </submittedName>
</protein>
<evidence type="ECO:0000259" key="1">
    <source>
        <dbReference type="Pfam" id="PF03372"/>
    </source>
</evidence>
<dbReference type="PANTHER" id="PTHR12121">
    <property type="entry name" value="CARBON CATABOLITE REPRESSOR PROTEIN 4"/>
    <property type="match status" value="1"/>
</dbReference>
<dbReference type="EMBL" id="JACBZP010000001">
    <property type="protein sequence ID" value="NYI68694.1"/>
    <property type="molecule type" value="Genomic_DNA"/>
</dbReference>
<proteinExistence type="predicted"/>
<dbReference type="CDD" id="cd09083">
    <property type="entry name" value="EEP-1"/>
    <property type="match status" value="1"/>
</dbReference>
<dbReference type="Proteomes" id="UP000539111">
    <property type="component" value="Unassembled WGS sequence"/>
</dbReference>
<keyword evidence="2" id="KW-0255">Endonuclease</keyword>
<evidence type="ECO:0000313" key="2">
    <source>
        <dbReference type="EMBL" id="NYI68694.1"/>
    </source>
</evidence>
<dbReference type="InterPro" id="IPR036691">
    <property type="entry name" value="Endo/exonu/phosph_ase_sf"/>
</dbReference>
<dbReference type="InterPro" id="IPR005135">
    <property type="entry name" value="Endo/exonuclease/phosphatase"/>
</dbReference>
<feature type="domain" description="Endonuclease/exonuclease/phosphatase" evidence="1">
    <location>
        <begin position="12"/>
        <end position="253"/>
    </location>
</feature>
<dbReference type="PANTHER" id="PTHR12121:SF36">
    <property type="entry name" value="ENDONUCLEASE_EXONUCLEASE_PHOSPHATASE DOMAIN-CONTAINING PROTEIN"/>
    <property type="match status" value="1"/>
</dbReference>
<keyword evidence="2" id="KW-0540">Nuclease</keyword>
<dbReference type="RefSeq" id="WP_179429002.1">
    <property type="nucleotide sequence ID" value="NZ_JACBZP010000001.1"/>
</dbReference>
<sequence>MPAPAAGELSVMSFNLRYAAARDGHPWNRRLPVMAELIARESPTVIGTQEGLFDQLGSLLARLPARYQWTGDGRLGGNDGEFAAVIFDSTRLTASGADNFWLSRTPDVPGSKDWHSSLPRMATRVTFETPDAGRFTFVNTHFDHRSAEARRQSAMLLRRRADAEDCPVIMTGDFNADAGSDEYALLTGHPSPLVDAWPRARRIVGSDVGTFHGYRGPVPGGPHIDWLLTTTDVSVAAAGVNTFQVDGDYPSDHFPLQAVVGLPGRGRDGPLD</sequence>
<comment type="caution">
    <text evidence="2">The sequence shown here is derived from an EMBL/GenBank/DDBJ whole genome shotgun (WGS) entry which is preliminary data.</text>
</comment>
<dbReference type="Gene3D" id="3.60.10.10">
    <property type="entry name" value="Endonuclease/exonuclease/phosphatase"/>
    <property type="match status" value="1"/>
</dbReference>